<feature type="region of interest" description="Disordered" evidence="2">
    <location>
        <begin position="59"/>
        <end position="78"/>
    </location>
</feature>
<dbReference type="SUPFAM" id="SSF55287">
    <property type="entry name" value="RPB5-like RNA polymerase subunit"/>
    <property type="match status" value="1"/>
</dbReference>
<dbReference type="PIRSF" id="PIRSF000747">
    <property type="entry name" value="RPB5"/>
    <property type="match status" value="1"/>
</dbReference>
<organism evidence="4">
    <name type="scientific">viral metagenome</name>
    <dbReference type="NCBI Taxonomy" id="1070528"/>
    <lineage>
        <taxon>unclassified sequences</taxon>
        <taxon>metagenomes</taxon>
        <taxon>organismal metagenomes</taxon>
    </lineage>
</organism>
<feature type="domain" description="RNA polymerase subunit H/Rpb5 C-terminal" evidence="3">
    <location>
        <begin position="172"/>
        <end position="245"/>
    </location>
</feature>
<dbReference type="InterPro" id="IPR014381">
    <property type="entry name" value="Arch_Rpo5/euc_Rpb5"/>
</dbReference>
<dbReference type="GO" id="GO:0005736">
    <property type="term" value="C:RNA polymerase I complex"/>
    <property type="evidence" value="ECO:0007669"/>
    <property type="project" value="TreeGrafter"/>
</dbReference>
<dbReference type="Pfam" id="PF01191">
    <property type="entry name" value="RNA_pol_Rpb5_C"/>
    <property type="match status" value="1"/>
</dbReference>
<dbReference type="GO" id="GO:0042797">
    <property type="term" value="P:tRNA transcription by RNA polymerase III"/>
    <property type="evidence" value="ECO:0007669"/>
    <property type="project" value="TreeGrafter"/>
</dbReference>
<dbReference type="GO" id="GO:0006362">
    <property type="term" value="P:transcription elongation by RNA polymerase I"/>
    <property type="evidence" value="ECO:0007669"/>
    <property type="project" value="TreeGrafter"/>
</dbReference>
<dbReference type="GO" id="GO:0003677">
    <property type="term" value="F:DNA binding"/>
    <property type="evidence" value="ECO:0007669"/>
    <property type="project" value="InterPro"/>
</dbReference>
<accession>A0A6C0EZR2</accession>
<dbReference type="InterPro" id="IPR036710">
    <property type="entry name" value="RNA_pol_Rpb5_N_sf"/>
</dbReference>
<evidence type="ECO:0000256" key="1">
    <source>
        <dbReference type="ARBA" id="ARBA00023163"/>
    </source>
</evidence>
<dbReference type="AlphaFoldDB" id="A0A6C0EZR2"/>
<dbReference type="GO" id="GO:0003899">
    <property type="term" value="F:DNA-directed RNA polymerase activity"/>
    <property type="evidence" value="ECO:0007669"/>
    <property type="project" value="InterPro"/>
</dbReference>
<sequence length="247" mass="27710">MASNASKTISRLYTARKTLLELLSTRGYDVEGYTNFGVNEVNAMYTHKQLDMLVEIKGEQKSKGSKSKGEKGSKDKDVVETENKKTYVKFHLEKTLSVSHINDLIEDLYVLGVGGEIGGTGLSANANDTVLTEKDTLIIITKQEIKTMNQVLNQLSLQGRFIVLLSLDRLQFNILNHQYVPNHTILSDHEVVEMMKKYNVMEKSQLPDISRYDPVALAIGMRPGEVCSIDRPSKSAISSLYYRVCTQ</sequence>
<dbReference type="PANTHER" id="PTHR10535">
    <property type="entry name" value="DNA-DIRECTED RNA POLYMERASES I, II, AND III SUBUNIT RPABC1"/>
    <property type="match status" value="1"/>
</dbReference>
<name>A0A6C0EZR2_9ZZZZ</name>
<evidence type="ECO:0000313" key="4">
    <source>
        <dbReference type="EMBL" id="QHT34696.1"/>
    </source>
</evidence>
<proteinExistence type="predicted"/>
<protein>
    <recommendedName>
        <fullName evidence="3">RNA polymerase subunit H/Rpb5 C-terminal domain-containing protein</fullName>
    </recommendedName>
</protein>
<dbReference type="GO" id="GO:0005666">
    <property type="term" value="C:RNA polymerase III complex"/>
    <property type="evidence" value="ECO:0007669"/>
    <property type="project" value="TreeGrafter"/>
</dbReference>
<dbReference type="EMBL" id="MN739005">
    <property type="protein sequence ID" value="QHT34696.1"/>
    <property type="molecule type" value="Genomic_DNA"/>
</dbReference>
<evidence type="ECO:0000259" key="3">
    <source>
        <dbReference type="Pfam" id="PF01191"/>
    </source>
</evidence>
<dbReference type="Gene3D" id="3.90.940.20">
    <property type="entry name" value="RPB5-like RNA polymerase subunit"/>
    <property type="match status" value="1"/>
</dbReference>
<keyword evidence="1" id="KW-0804">Transcription</keyword>
<dbReference type="PANTHER" id="PTHR10535:SF0">
    <property type="entry name" value="DNA-DIRECTED RNA POLYMERASES I, II, AND III SUBUNIT RPABC1"/>
    <property type="match status" value="1"/>
</dbReference>
<dbReference type="Gene3D" id="3.40.1340.10">
    <property type="entry name" value="RNA polymerase, Rpb5, N-terminal domain"/>
    <property type="match status" value="1"/>
</dbReference>
<evidence type="ECO:0000256" key="2">
    <source>
        <dbReference type="SAM" id="MobiDB-lite"/>
    </source>
</evidence>
<dbReference type="GO" id="GO:0005665">
    <property type="term" value="C:RNA polymerase II, core complex"/>
    <property type="evidence" value="ECO:0007669"/>
    <property type="project" value="TreeGrafter"/>
</dbReference>
<dbReference type="GO" id="GO:0006366">
    <property type="term" value="P:transcription by RNA polymerase II"/>
    <property type="evidence" value="ECO:0007669"/>
    <property type="project" value="TreeGrafter"/>
</dbReference>
<dbReference type="InterPro" id="IPR000783">
    <property type="entry name" value="RNA_pol_subH/Rpb5_C"/>
</dbReference>
<dbReference type="InterPro" id="IPR035913">
    <property type="entry name" value="RPB5-like_sf"/>
</dbReference>
<reference evidence="4" key="1">
    <citation type="journal article" date="2020" name="Nature">
        <title>Giant virus diversity and host interactions through global metagenomics.</title>
        <authorList>
            <person name="Schulz F."/>
            <person name="Roux S."/>
            <person name="Paez-Espino D."/>
            <person name="Jungbluth S."/>
            <person name="Walsh D.A."/>
            <person name="Denef V.J."/>
            <person name="McMahon K.D."/>
            <person name="Konstantinidis K.T."/>
            <person name="Eloe-Fadrosh E.A."/>
            <person name="Kyrpides N.C."/>
            <person name="Woyke T."/>
        </authorList>
    </citation>
    <scope>NUCLEOTIDE SEQUENCE</scope>
    <source>
        <strain evidence="4">GVMAG-M-3300009163-63</strain>
    </source>
</reference>